<feature type="chain" id="PRO_5047172852" evidence="1">
    <location>
        <begin position="28"/>
        <end position="940"/>
    </location>
</feature>
<keyword evidence="4" id="KW-1185">Reference proteome</keyword>
<evidence type="ECO:0000313" key="4">
    <source>
        <dbReference type="Proteomes" id="UP000708576"/>
    </source>
</evidence>
<evidence type="ECO:0000313" key="3">
    <source>
        <dbReference type="EMBL" id="MBS2098085.1"/>
    </source>
</evidence>
<protein>
    <submittedName>
        <fullName evidence="3">T9SS type A sorting domain-containing protein</fullName>
    </submittedName>
</protein>
<dbReference type="Pfam" id="PF18962">
    <property type="entry name" value="Por_Secre_tail"/>
    <property type="match status" value="1"/>
</dbReference>
<feature type="signal peptide" evidence="1">
    <location>
        <begin position="1"/>
        <end position="27"/>
    </location>
</feature>
<evidence type="ECO:0000259" key="2">
    <source>
        <dbReference type="Pfam" id="PF18962"/>
    </source>
</evidence>
<dbReference type="NCBIfam" id="TIGR04183">
    <property type="entry name" value="Por_Secre_tail"/>
    <property type="match status" value="1"/>
</dbReference>
<gene>
    <name evidence="3" type="ORF">KEM10_07315</name>
</gene>
<reference evidence="3 4" key="1">
    <citation type="journal article" date="2015" name="Int. J. Syst. Evol. Microbiol.">
        <title>Carboxylicivirga linearis sp. nov., isolated from a sea cucumber culture pond.</title>
        <authorList>
            <person name="Wang F.Q."/>
            <person name="Zhou Y.X."/>
            <person name="Lin X.Z."/>
            <person name="Chen G.J."/>
            <person name="Du Z.J."/>
        </authorList>
    </citation>
    <scope>NUCLEOTIDE SEQUENCE [LARGE SCALE GENOMIC DNA]</scope>
    <source>
        <strain evidence="3 4">FB218</strain>
    </source>
</reference>
<proteinExistence type="predicted"/>
<dbReference type="EMBL" id="JAGUCO010000003">
    <property type="protein sequence ID" value="MBS2098085.1"/>
    <property type="molecule type" value="Genomic_DNA"/>
</dbReference>
<keyword evidence="1" id="KW-0732">Signal</keyword>
<comment type="caution">
    <text evidence="3">The sequence shown here is derived from an EMBL/GenBank/DDBJ whole genome shotgun (WGS) entry which is preliminary data.</text>
</comment>
<dbReference type="Proteomes" id="UP000708576">
    <property type="component" value="Unassembled WGS sequence"/>
</dbReference>
<organism evidence="3 4">
    <name type="scientific">Carboxylicivirga linearis</name>
    <dbReference type="NCBI Taxonomy" id="1628157"/>
    <lineage>
        <taxon>Bacteria</taxon>
        <taxon>Pseudomonadati</taxon>
        <taxon>Bacteroidota</taxon>
        <taxon>Bacteroidia</taxon>
        <taxon>Marinilabiliales</taxon>
        <taxon>Marinilabiliaceae</taxon>
        <taxon>Carboxylicivirga</taxon>
    </lineage>
</organism>
<feature type="domain" description="Secretion system C-terminal sorting" evidence="2">
    <location>
        <begin position="870"/>
        <end position="939"/>
    </location>
</feature>
<dbReference type="InterPro" id="IPR026444">
    <property type="entry name" value="Secre_tail"/>
</dbReference>
<evidence type="ECO:0000256" key="1">
    <source>
        <dbReference type="SAM" id="SignalP"/>
    </source>
</evidence>
<dbReference type="RefSeq" id="WP_212215325.1">
    <property type="nucleotide sequence ID" value="NZ_JAGUCO010000003.1"/>
</dbReference>
<name>A0ABS5JT80_9BACT</name>
<accession>A0ABS5JT80</accession>
<sequence length="940" mass="102603">MKKLYLNKLKTLSIAAALFLAGSSINAQSDLTWLGASSDDAGIEANWDPATDTEGNVINIPNAENYTYICTFKETGVNRSINMLYVAANDSIVEDGVETVYLDRGEILFDVGADTMTIVQPNKEFIYLGGKIKINSGTINFRTSANFYLENDTSELHMTGGTMTTGTFLMGKNGRSGGKMILEGDAILYVGDIFRWQNDFPTYRSYTYISDDAKLIASGDRSGVMTEAFEAGHIQTSEDRDIVIKYDALANRTVLSTRLKSAFVIEPTDRQSLIAGEAGDSVYVIQNDGYAGMESIEWVYGTEDGNYTMTFDPAETDTYIKPVFPVSGEYFLALKGTMGGTDYFSNSIEIAVASNVVIVTPAETQYLRLDQESIMLTASGTDGATSVEWKYSTEASGPFVSFDTPVTGPEFNANFTETGIYFVVCEAEINSNVERTVAVQFNIIGASDRLNLVWEGDESTEASYMLNWTPAAHLNLNNIKVTTDTETMPVWEESGVFTVYGMDVWEGATFTINNSLQDTMKQRGDIWFNGGIIVENGVFVKQQNFFRTENANAYVSVKNNSTAIFEGTYLLGQKSLAAGGHIYVSENGTVIFQGGIGRVSPNEGQTEMHIEGNGQYIFEGDARGDIADFFYGVEDGEGGYTSYPKFIVPDGYEAKMVYDVNADQTIINAFDVTAFDIENTEEQQLAANQLSEPLRLINSGFYSSFEWVWSTDREGPYESFSTPITGATAQVSFADPGTYFVKCIADGSDESANFAIITIVPIAITPADDQIIASGELGTTLTASYAAGYTLVEWMYRAKGTETYSSLSDLTGSVENGETYQPYGETIGTHFIVCAFYDPDNNLVYTNEVGIWVDEEPTGIKPNEEVGIKMYPNPSDGNFFIEIDSNEPATIEIINTAGALVSKQLVTGAGAVPVTVKTKGLYLVKVTAGTAVKVERVIVK</sequence>